<feature type="region of interest" description="Disordered" evidence="1">
    <location>
        <begin position="220"/>
        <end position="244"/>
    </location>
</feature>
<keyword evidence="2" id="KW-0732">Signal</keyword>
<name>A0ABQ5S9V2_9CHLO</name>
<feature type="signal peptide" evidence="2">
    <location>
        <begin position="1"/>
        <end position="29"/>
    </location>
</feature>
<reference evidence="4 5" key="1">
    <citation type="journal article" date="2023" name="IScience">
        <title>Expanded male sex-determining region conserved during the evolution of homothallism in the green alga Volvox.</title>
        <authorList>
            <person name="Yamamoto K."/>
            <person name="Matsuzaki R."/>
            <person name="Mahakham W."/>
            <person name="Heman W."/>
            <person name="Sekimoto H."/>
            <person name="Kawachi M."/>
            <person name="Minakuchi Y."/>
            <person name="Toyoda A."/>
            <person name="Nozaki H."/>
        </authorList>
    </citation>
    <scope>NUCLEOTIDE SEQUENCE [LARGE SCALE GENOMIC DNA]</scope>
    <source>
        <strain evidence="4 5">NIES-4468</strain>
    </source>
</reference>
<protein>
    <recommendedName>
        <fullName evidence="3">Pherophorin domain-containing protein</fullName>
    </recommendedName>
</protein>
<keyword evidence="5" id="KW-1185">Reference proteome</keyword>
<dbReference type="InterPro" id="IPR024616">
    <property type="entry name" value="Pherophorin"/>
</dbReference>
<dbReference type="Proteomes" id="UP001165090">
    <property type="component" value="Unassembled WGS sequence"/>
</dbReference>
<feature type="non-terminal residue" evidence="4">
    <location>
        <position position="244"/>
    </location>
</feature>
<accession>A0ABQ5S9V2</accession>
<evidence type="ECO:0000256" key="2">
    <source>
        <dbReference type="SAM" id="SignalP"/>
    </source>
</evidence>
<feature type="chain" id="PRO_5045907403" description="Pherophorin domain-containing protein" evidence="2">
    <location>
        <begin position="30"/>
        <end position="244"/>
    </location>
</feature>
<gene>
    <name evidence="4" type="ORF">VaNZ11_010560</name>
</gene>
<evidence type="ECO:0000313" key="4">
    <source>
        <dbReference type="EMBL" id="GLI66631.1"/>
    </source>
</evidence>
<proteinExistence type="predicted"/>
<dbReference type="EMBL" id="BSDZ01000035">
    <property type="protein sequence ID" value="GLI66631.1"/>
    <property type="molecule type" value="Genomic_DNA"/>
</dbReference>
<sequence length="244" mass="25823">MYHCLLTMGRLKMVVLMSALVAALAVAWASSTDAQEYTYADYTYDVAFGEQTGLIPAFPFRGCVNKIGAYRIGSDIKSLGGGKYCFKIKVNSNCTNACCSTDLYKIEFNVSDSCIVQPAGEVKATINGVPTRVGATYDRPVNGRNGSAILRLTQLGLNLTTAANAEVCLTLKTNRLGKGCGTLEQMCVPPPTAPIGVCSVAMFDKSMKCCPVSSNQYPIPNLNVPPSPPPPSPSTPPPPPSPST</sequence>
<dbReference type="Pfam" id="PF12499">
    <property type="entry name" value="DUF3707"/>
    <property type="match status" value="1"/>
</dbReference>
<feature type="domain" description="Pherophorin" evidence="3">
    <location>
        <begin position="58"/>
        <end position="211"/>
    </location>
</feature>
<organism evidence="4 5">
    <name type="scientific">Volvox africanus</name>
    <dbReference type="NCBI Taxonomy" id="51714"/>
    <lineage>
        <taxon>Eukaryota</taxon>
        <taxon>Viridiplantae</taxon>
        <taxon>Chlorophyta</taxon>
        <taxon>core chlorophytes</taxon>
        <taxon>Chlorophyceae</taxon>
        <taxon>CS clade</taxon>
        <taxon>Chlamydomonadales</taxon>
        <taxon>Volvocaceae</taxon>
        <taxon>Volvox</taxon>
    </lineage>
</organism>
<evidence type="ECO:0000256" key="1">
    <source>
        <dbReference type="SAM" id="MobiDB-lite"/>
    </source>
</evidence>
<comment type="caution">
    <text evidence="4">The sequence shown here is derived from an EMBL/GenBank/DDBJ whole genome shotgun (WGS) entry which is preliminary data.</text>
</comment>
<evidence type="ECO:0000259" key="3">
    <source>
        <dbReference type="Pfam" id="PF12499"/>
    </source>
</evidence>
<evidence type="ECO:0000313" key="5">
    <source>
        <dbReference type="Proteomes" id="UP001165090"/>
    </source>
</evidence>
<feature type="compositionally biased region" description="Pro residues" evidence="1">
    <location>
        <begin position="223"/>
        <end position="244"/>
    </location>
</feature>